<dbReference type="OrthoDB" id="10402200at2759"/>
<dbReference type="AlphaFoldDB" id="A0A8K0RG16"/>
<accession>A0A8K0RG16</accession>
<gene>
    <name evidence="1" type="ORF">FB567DRAFT_1872</name>
</gene>
<proteinExistence type="predicted"/>
<evidence type="ECO:0000313" key="2">
    <source>
        <dbReference type="Proteomes" id="UP000813461"/>
    </source>
</evidence>
<protein>
    <submittedName>
        <fullName evidence="1">Uncharacterized protein</fullName>
    </submittedName>
</protein>
<reference evidence="1" key="1">
    <citation type="journal article" date="2021" name="Nat. Commun.">
        <title>Genetic determinants of endophytism in the Arabidopsis root mycobiome.</title>
        <authorList>
            <person name="Mesny F."/>
            <person name="Miyauchi S."/>
            <person name="Thiergart T."/>
            <person name="Pickel B."/>
            <person name="Atanasova L."/>
            <person name="Karlsson M."/>
            <person name="Huettel B."/>
            <person name="Barry K.W."/>
            <person name="Haridas S."/>
            <person name="Chen C."/>
            <person name="Bauer D."/>
            <person name="Andreopoulos W."/>
            <person name="Pangilinan J."/>
            <person name="LaButti K."/>
            <person name="Riley R."/>
            <person name="Lipzen A."/>
            <person name="Clum A."/>
            <person name="Drula E."/>
            <person name="Henrissat B."/>
            <person name="Kohler A."/>
            <person name="Grigoriev I.V."/>
            <person name="Martin F.M."/>
            <person name="Hacquard S."/>
        </authorList>
    </citation>
    <scope>NUCLEOTIDE SEQUENCE</scope>
    <source>
        <strain evidence="1">MPI-SDFR-AT-0120</strain>
    </source>
</reference>
<dbReference type="Proteomes" id="UP000813461">
    <property type="component" value="Unassembled WGS sequence"/>
</dbReference>
<dbReference type="EMBL" id="JAGMVJ010000001">
    <property type="protein sequence ID" value="KAH7094367.1"/>
    <property type="molecule type" value="Genomic_DNA"/>
</dbReference>
<organism evidence="1 2">
    <name type="scientific">Paraphoma chrysanthemicola</name>
    <dbReference type="NCBI Taxonomy" id="798071"/>
    <lineage>
        <taxon>Eukaryota</taxon>
        <taxon>Fungi</taxon>
        <taxon>Dikarya</taxon>
        <taxon>Ascomycota</taxon>
        <taxon>Pezizomycotina</taxon>
        <taxon>Dothideomycetes</taxon>
        <taxon>Pleosporomycetidae</taxon>
        <taxon>Pleosporales</taxon>
        <taxon>Pleosporineae</taxon>
        <taxon>Phaeosphaeriaceae</taxon>
        <taxon>Paraphoma</taxon>
    </lineage>
</organism>
<comment type="caution">
    <text evidence="1">The sequence shown here is derived from an EMBL/GenBank/DDBJ whole genome shotgun (WGS) entry which is preliminary data.</text>
</comment>
<sequence length="278" mass="31646">MPAMLKRERGTQGSKAFYTRPLENRMSMRTCRFPLRVNQKRFFLPYVLFIKPHPFNKMAAPRIPAWHHVGTARRPPSAVFIAGCKEHGIDPSTCCLPHGSYLVNLAHREPDGKMDDNEFLSRYGIIDQGADGNKRIKMYTEDGRDFKSACMLWFPLSWSTFGPVLRDFRQLAIGRARAEIKHVYQCWIFWTVCWRLKSEDPKIPVKTGTCPEHLDVLKRGKATTLCGKEKGKPAVWRTCLRRNNFAHMNDGCSLQATIAGVVFSKCKGLAAMSCTTCT</sequence>
<name>A0A8K0RG16_9PLEO</name>
<keyword evidence="2" id="KW-1185">Reference proteome</keyword>
<evidence type="ECO:0000313" key="1">
    <source>
        <dbReference type="EMBL" id="KAH7094367.1"/>
    </source>
</evidence>